<dbReference type="InterPro" id="IPR007367">
    <property type="entry name" value="DUF433"/>
</dbReference>
<dbReference type="Pfam" id="PF04255">
    <property type="entry name" value="DUF433"/>
    <property type="match status" value="1"/>
</dbReference>
<keyword evidence="2" id="KW-1185">Reference proteome</keyword>
<sequence>MNSLAIPRITIHPAICDGQPTVRGLRYPVWQVLEWLASGLSADEILAAHPALEPEDFRACLAFAAGRLKPLGHVAEAPQDEKSEQWLLGRQGQWLAEQEFLKQLWERSPAINPA</sequence>
<comment type="caution">
    <text evidence="1">The sequence shown here is derived from an EMBL/GenBank/DDBJ whole genome shotgun (WGS) entry which is preliminary data.</text>
</comment>
<dbReference type="PANTHER" id="PTHR34849:SF3">
    <property type="entry name" value="SSR2962 PROTEIN"/>
    <property type="match status" value="1"/>
</dbReference>
<reference evidence="1 2" key="1">
    <citation type="submission" date="2020-03" db="EMBL/GenBank/DDBJ databases">
        <title>Genomic Encyclopedia of Type Strains, Phase IV (KMG-V): Genome sequencing to study the core and pangenomes of soil and plant-associated prokaryotes.</title>
        <authorList>
            <person name="Whitman W."/>
        </authorList>
    </citation>
    <scope>NUCLEOTIDE SEQUENCE [LARGE SCALE GENOMIC DNA]</scope>
    <source>
        <strain evidence="1 2">1B</strain>
    </source>
</reference>
<dbReference type="RefSeq" id="WP_168671364.1">
    <property type="nucleotide sequence ID" value="NZ_JAAVTK010000001.1"/>
</dbReference>
<dbReference type="Proteomes" id="UP000717634">
    <property type="component" value="Unassembled WGS sequence"/>
</dbReference>
<dbReference type="EMBL" id="JAAVTK010000001">
    <property type="protein sequence ID" value="NKI87713.1"/>
    <property type="molecule type" value="Genomic_DNA"/>
</dbReference>
<name>A0ABX1HFZ4_9BACT</name>
<accession>A0ABX1HFZ4</accession>
<evidence type="ECO:0000313" key="1">
    <source>
        <dbReference type="EMBL" id="NKI87713.1"/>
    </source>
</evidence>
<dbReference type="Gene3D" id="1.10.10.10">
    <property type="entry name" value="Winged helix-like DNA-binding domain superfamily/Winged helix DNA-binding domain"/>
    <property type="match status" value="1"/>
</dbReference>
<gene>
    <name evidence="1" type="ORF">HBN54_000292</name>
</gene>
<dbReference type="InterPro" id="IPR036388">
    <property type="entry name" value="WH-like_DNA-bd_sf"/>
</dbReference>
<protein>
    <submittedName>
        <fullName evidence="1">Uncharacterized protein (DUF433 family)</fullName>
    </submittedName>
</protein>
<organism evidence="1 2">
    <name type="scientific">Hymenobacter artigasi</name>
    <dbReference type="NCBI Taxonomy" id="2719616"/>
    <lineage>
        <taxon>Bacteria</taxon>
        <taxon>Pseudomonadati</taxon>
        <taxon>Bacteroidota</taxon>
        <taxon>Cytophagia</taxon>
        <taxon>Cytophagales</taxon>
        <taxon>Hymenobacteraceae</taxon>
        <taxon>Hymenobacter</taxon>
    </lineage>
</organism>
<dbReference type="PANTHER" id="PTHR34849">
    <property type="entry name" value="SSL5025 PROTEIN"/>
    <property type="match status" value="1"/>
</dbReference>
<proteinExistence type="predicted"/>
<dbReference type="SUPFAM" id="SSF46689">
    <property type="entry name" value="Homeodomain-like"/>
    <property type="match status" value="1"/>
</dbReference>
<dbReference type="InterPro" id="IPR009057">
    <property type="entry name" value="Homeodomain-like_sf"/>
</dbReference>
<evidence type="ECO:0000313" key="2">
    <source>
        <dbReference type="Proteomes" id="UP000717634"/>
    </source>
</evidence>